<keyword evidence="11" id="KW-0862">Zinc</keyword>
<dbReference type="InterPro" id="IPR000182">
    <property type="entry name" value="GNAT_dom"/>
</dbReference>
<keyword evidence="17" id="KW-0472">Membrane</keyword>
<comment type="similarity">
    <text evidence="5">Belongs to the glycosyltransferase 31 family.</text>
</comment>
<dbReference type="GO" id="GO:0005634">
    <property type="term" value="C:nucleus"/>
    <property type="evidence" value="ECO:0007669"/>
    <property type="project" value="UniProtKB-SubCell"/>
</dbReference>
<feature type="domain" description="N-acetyltransferase" evidence="26">
    <location>
        <begin position="1064"/>
        <end position="1226"/>
    </location>
</feature>
<dbReference type="Pfam" id="PF00628">
    <property type="entry name" value="PHD"/>
    <property type="match status" value="1"/>
</dbReference>
<dbReference type="InterPro" id="IPR016177">
    <property type="entry name" value="DNA-bd_dom_sf"/>
</dbReference>
<dbReference type="InterPro" id="IPR056511">
    <property type="entry name" value="IDM1_C"/>
</dbReference>
<dbReference type="PROSITE" id="PS50016">
    <property type="entry name" value="ZF_PHD_2"/>
    <property type="match status" value="1"/>
</dbReference>
<keyword evidence="12" id="KW-0735">Signal-anchor</keyword>
<evidence type="ECO:0000256" key="12">
    <source>
        <dbReference type="ARBA" id="ARBA00022968"/>
    </source>
</evidence>
<evidence type="ECO:0000313" key="28">
    <source>
        <dbReference type="Proteomes" id="UP000187203"/>
    </source>
</evidence>
<evidence type="ECO:0000256" key="1">
    <source>
        <dbReference type="ARBA" id="ARBA00001936"/>
    </source>
</evidence>
<dbReference type="SUPFAM" id="SSF55729">
    <property type="entry name" value="Acyl-CoA N-acyltransferases (Nat)"/>
    <property type="match status" value="1"/>
</dbReference>
<dbReference type="FunFam" id="3.30.40.10:FF:000465">
    <property type="entry name" value="Increased DNA methylation 1"/>
    <property type="match status" value="1"/>
</dbReference>
<evidence type="ECO:0000256" key="5">
    <source>
        <dbReference type="ARBA" id="ARBA00008661"/>
    </source>
</evidence>
<dbReference type="InterPro" id="IPR002659">
    <property type="entry name" value="Glyco_trans_31"/>
</dbReference>
<evidence type="ECO:0000256" key="10">
    <source>
        <dbReference type="ARBA" id="ARBA00022771"/>
    </source>
</evidence>
<feature type="compositionally biased region" description="Polar residues" evidence="24">
    <location>
        <begin position="544"/>
        <end position="565"/>
    </location>
</feature>
<name>A0A1R3JC33_9ROSI</name>
<dbReference type="Pfam" id="PF16135">
    <property type="entry name" value="TDBD"/>
    <property type="match status" value="1"/>
</dbReference>
<dbReference type="InterPro" id="IPR019787">
    <property type="entry name" value="Znf_PHD-finger"/>
</dbReference>
<evidence type="ECO:0000256" key="16">
    <source>
        <dbReference type="ARBA" id="ARBA00023125"/>
    </source>
</evidence>
<evidence type="ECO:0000256" key="4">
    <source>
        <dbReference type="ARBA" id="ARBA00004922"/>
    </source>
</evidence>
<evidence type="ECO:0000259" key="25">
    <source>
        <dbReference type="PROSITE" id="PS50016"/>
    </source>
</evidence>
<evidence type="ECO:0000256" key="6">
    <source>
        <dbReference type="ARBA" id="ARBA00022676"/>
    </source>
</evidence>
<dbReference type="InterPro" id="IPR001965">
    <property type="entry name" value="Znf_PHD"/>
</dbReference>
<dbReference type="GO" id="GO:0008270">
    <property type="term" value="F:zinc ion binding"/>
    <property type="evidence" value="ECO:0007669"/>
    <property type="project" value="UniProtKB-KW"/>
</dbReference>
<dbReference type="GO" id="GO:0000139">
    <property type="term" value="C:Golgi membrane"/>
    <property type="evidence" value="ECO:0007669"/>
    <property type="project" value="UniProtKB-SubCell"/>
</dbReference>
<accession>A0A1R3JC33</accession>
<dbReference type="Gene3D" id="3.30.40.10">
    <property type="entry name" value="Zinc/RING finger domain, C3HC4 (zinc finger)"/>
    <property type="match status" value="1"/>
</dbReference>
<keyword evidence="13" id="KW-1133">Transmembrane helix</keyword>
<protein>
    <submittedName>
        <fullName evidence="27">Zinc finger, PHD-type</fullName>
    </submittedName>
</protein>
<comment type="subcellular location">
    <subcellularLocation>
        <location evidence="3">Golgi apparatus membrane</location>
        <topology evidence="3">Single-pass type II membrane protein</topology>
    </subcellularLocation>
    <subcellularLocation>
        <location evidence="2">Nucleus</location>
    </subcellularLocation>
</comment>
<keyword evidence="15" id="KW-0333">Golgi apparatus</keyword>
<dbReference type="PROSITE" id="PS51186">
    <property type="entry name" value="GNAT"/>
    <property type="match status" value="1"/>
</dbReference>
<evidence type="ECO:0000313" key="27">
    <source>
        <dbReference type="EMBL" id="OMO92413.1"/>
    </source>
</evidence>
<organism evidence="27 28">
    <name type="scientific">Corchorus olitorius</name>
    <dbReference type="NCBI Taxonomy" id="93759"/>
    <lineage>
        <taxon>Eukaryota</taxon>
        <taxon>Viridiplantae</taxon>
        <taxon>Streptophyta</taxon>
        <taxon>Embryophyta</taxon>
        <taxon>Tracheophyta</taxon>
        <taxon>Spermatophyta</taxon>
        <taxon>Magnoliopsida</taxon>
        <taxon>eudicotyledons</taxon>
        <taxon>Gunneridae</taxon>
        <taxon>Pentapetalae</taxon>
        <taxon>rosids</taxon>
        <taxon>malvids</taxon>
        <taxon>Malvales</taxon>
        <taxon>Malvaceae</taxon>
        <taxon>Grewioideae</taxon>
        <taxon>Apeibeae</taxon>
        <taxon>Corchorus</taxon>
    </lineage>
</organism>
<evidence type="ECO:0000256" key="8">
    <source>
        <dbReference type="ARBA" id="ARBA00022692"/>
    </source>
</evidence>
<dbReference type="EMBL" id="AWUE01016365">
    <property type="protein sequence ID" value="OMO92413.1"/>
    <property type="molecule type" value="Genomic_DNA"/>
</dbReference>
<feature type="region of interest" description="Disordered" evidence="24">
    <location>
        <begin position="255"/>
        <end position="276"/>
    </location>
</feature>
<comment type="function">
    <text evidence="22">Beta-1,3-galactosyltransferase that transfers galactose from UDP-galactose to substrates with a terminal glycosyl residue.</text>
</comment>
<dbReference type="Gene3D" id="3.90.550.50">
    <property type="match status" value="1"/>
</dbReference>
<dbReference type="SUPFAM" id="SSF57903">
    <property type="entry name" value="FYVE/PHD zinc finger"/>
    <property type="match status" value="1"/>
</dbReference>
<dbReference type="OrthoDB" id="429143at2759"/>
<dbReference type="FunFam" id="3.90.550.50:FF:000012">
    <property type="entry name" value="Hexosyltransferase"/>
    <property type="match status" value="1"/>
</dbReference>
<evidence type="ECO:0000256" key="13">
    <source>
        <dbReference type="ARBA" id="ARBA00022989"/>
    </source>
</evidence>
<dbReference type="GO" id="GO:0003677">
    <property type="term" value="F:DNA binding"/>
    <property type="evidence" value="ECO:0007669"/>
    <property type="project" value="UniProtKB-KW"/>
</dbReference>
<feature type="compositionally biased region" description="Polar residues" evidence="24">
    <location>
        <begin position="621"/>
        <end position="630"/>
    </location>
</feature>
<keyword evidence="8" id="KW-0812">Transmembrane</keyword>
<keyword evidence="6" id="KW-0328">Glycosyltransferase</keyword>
<keyword evidence="7" id="KW-0808">Transferase</keyword>
<evidence type="ECO:0000256" key="3">
    <source>
        <dbReference type="ARBA" id="ARBA00004323"/>
    </source>
</evidence>
<keyword evidence="28" id="KW-1185">Reference proteome</keyword>
<keyword evidence="9" id="KW-0479">Metal-binding</keyword>
<dbReference type="InterPro" id="IPR032308">
    <property type="entry name" value="TDBD"/>
</dbReference>
<evidence type="ECO:0000256" key="9">
    <source>
        <dbReference type="ARBA" id="ARBA00022723"/>
    </source>
</evidence>
<keyword evidence="10 23" id="KW-0863">Zinc-finger</keyword>
<comment type="cofactor">
    <cofactor evidence="1">
        <name>Mn(2+)</name>
        <dbReference type="ChEBI" id="CHEBI:29035"/>
    </cofactor>
</comment>
<keyword evidence="19" id="KW-0325">Glycoprotein</keyword>
<dbReference type="InterPro" id="IPR013083">
    <property type="entry name" value="Znf_RING/FYVE/PHD"/>
</dbReference>
<dbReference type="SUPFAM" id="SSF54171">
    <property type="entry name" value="DNA-binding domain"/>
    <property type="match status" value="1"/>
</dbReference>
<keyword evidence="14" id="KW-0805">Transcription regulation</keyword>
<dbReference type="Proteomes" id="UP000187203">
    <property type="component" value="Unassembled WGS sequence"/>
</dbReference>
<evidence type="ECO:0000256" key="2">
    <source>
        <dbReference type="ARBA" id="ARBA00004123"/>
    </source>
</evidence>
<dbReference type="InterPro" id="IPR019786">
    <property type="entry name" value="Zinc_finger_PHD-type_CS"/>
</dbReference>
<dbReference type="Gene3D" id="3.40.630.30">
    <property type="match status" value="1"/>
</dbReference>
<reference evidence="28" key="1">
    <citation type="submission" date="2013-09" db="EMBL/GenBank/DDBJ databases">
        <title>Corchorus olitorius genome sequencing.</title>
        <authorList>
            <person name="Alam M."/>
            <person name="Haque M.S."/>
            <person name="Islam M.S."/>
            <person name="Emdad E.M."/>
            <person name="Islam M.M."/>
            <person name="Ahmed B."/>
            <person name="Halim A."/>
            <person name="Hossen Q.M.M."/>
            <person name="Hossain M.Z."/>
            <person name="Ahmed R."/>
            <person name="Khan M.M."/>
            <person name="Islam R."/>
            <person name="Rashid M.M."/>
            <person name="Khan S.A."/>
            <person name="Rahman M.S."/>
            <person name="Alam M."/>
            <person name="Yahiya A.S."/>
            <person name="Khan M.S."/>
            <person name="Azam M.S."/>
            <person name="Haque T."/>
            <person name="Lashkar M.Z.H."/>
            <person name="Akhand A.I."/>
            <person name="Morshed G."/>
            <person name="Roy S."/>
            <person name="Uddin K.S."/>
            <person name="Rabeya T."/>
            <person name="Hossain A.S."/>
            <person name="Chowdhury A."/>
            <person name="Snigdha A.R."/>
            <person name="Mortoza M.S."/>
            <person name="Matin S.A."/>
            <person name="Hoque S.M.E."/>
            <person name="Islam M.K."/>
            <person name="Roy D.K."/>
            <person name="Haider R."/>
            <person name="Moosa M.M."/>
            <person name="Elias S.M."/>
            <person name="Hasan A.M."/>
            <person name="Jahan S."/>
            <person name="Shafiuddin M."/>
            <person name="Mahmood N."/>
            <person name="Shommy N.S."/>
        </authorList>
    </citation>
    <scope>NUCLEOTIDE SEQUENCE [LARGE SCALE GENOMIC DNA]</scope>
    <source>
        <strain evidence="28">cv. O-4</strain>
    </source>
</reference>
<dbReference type="InterPro" id="IPR016181">
    <property type="entry name" value="Acyl_CoA_acyltransferase"/>
</dbReference>
<dbReference type="GO" id="GO:0016758">
    <property type="term" value="F:hexosyltransferase activity"/>
    <property type="evidence" value="ECO:0007669"/>
    <property type="project" value="InterPro"/>
</dbReference>
<comment type="pathway">
    <text evidence="4">Protein modification; protein glycosylation.</text>
</comment>
<evidence type="ECO:0000256" key="15">
    <source>
        <dbReference type="ARBA" id="ARBA00023034"/>
    </source>
</evidence>
<evidence type="ECO:0000256" key="7">
    <source>
        <dbReference type="ARBA" id="ARBA00022679"/>
    </source>
</evidence>
<comment type="caution">
    <text evidence="27">The sequence shown here is derived from an EMBL/GenBank/DDBJ whole genome shotgun (WGS) entry which is preliminary data.</text>
</comment>
<evidence type="ECO:0000259" key="26">
    <source>
        <dbReference type="PROSITE" id="PS51186"/>
    </source>
</evidence>
<dbReference type="PROSITE" id="PS01359">
    <property type="entry name" value="ZF_PHD_1"/>
    <property type="match status" value="1"/>
</dbReference>
<dbReference type="GO" id="GO:0016747">
    <property type="term" value="F:acyltransferase activity, transferring groups other than amino-acyl groups"/>
    <property type="evidence" value="ECO:0007669"/>
    <property type="project" value="InterPro"/>
</dbReference>
<dbReference type="Pfam" id="PF01762">
    <property type="entry name" value="Galactosyl_T"/>
    <property type="match status" value="1"/>
</dbReference>
<evidence type="ECO:0000256" key="14">
    <source>
        <dbReference type="ARBA" id="ARBA00023015"/>
    </source>
</evidence>
<dbReference type="CDD" id="cd15539">
    <property type="entry name" value="PHD1_AIRE"/>
    <property type="match status" value="1"/>
</dbReference>
<evidence type="ECO:0000256" key="11">
    <source>
        <dbReference type="ARBA" id="ARBA00022833"/>
    </source>
</evidence>
<dbReference type="PANTHER" id="PTHR46508">
    <property type="entry name" value="PHD FINGER FAMILY PROTEIN"/>
    <property type="match status" value="1"/>
</dbReference>
<dbReference type="Pfam" id="PF23209">
    <property type="entry name" value="IDM1_C"/>
    <property type="match status" value="1"/>
</dbReference>
<dbReference type="InterPro" id="IPR011011">
    <property type="entry name" value="Znf_FYVE_PHD"/>
</dbReference>
<dbReference type="CDD" id="cd04301">
    <property type="entry name" value="NAT_SF"/>
    <property type="match status" value="1"/>
</dbReference>
<evidence type="ECO:0000256" key="22">
    <source>
        <dbReference type="ARBA" id="ARBA00055406"/>
    </source>
</evidence>
<dbReference type="UniPathway" id="UPA00378"/>
<keyword evidence="18" id="KW-0804">Transcription</keyword>
<evidence type="ECO:0000256" key="20">
    <source>
        <dbReference type="ARBA" id="ARBA00023211"/>
    </source>
</evidence>
<evidence type="ECO:0000256" key="18">
    <source>
        <dbReference type="ARBA" id="ARBA00023163"/>
    </source>
</evidence>
<evidence type="ECO:0000256" key="19">
    <source>
        <dbReference type="ARBA" id="ARBA00023180"/>
    </source>
</evidence>
<proteinExistence type="inferred from homology"/>
<evidence type="ECO:0000256" key="17">
    <source>
        <dbReference type="ARBA" id="ARBA00023136"/>
    </source>
</evidence>
<evidence type="ECO:0000256" key="23">
    <source>
        <dbReference type="PROSITE-ProRule" id="PRU00146"/>
    </source>
</evidence>
<dbReference type="PANTHER" id="PTHR46508:SF2">
    <property type="entry name" value="INCREASED DNA METHYLATION 1"/>
    <property type="match status" value="1"/>
</dbReference>
<gene>
    <name evidence="27" type="ORF">COLO4_17591</name>
</gene>
<keyword evidence="21" id="KW-0539">Nucleus</keyword>
<evidence type="ECO:0000256" key="24">
    <source>
        <dbReference type="SAM" id="MobiDB-lite"/>
    </source>
</evidence>
<keyword evidence="20" id="KW-0464">Manganese</keyword>
<keyword evidence="16" id="KW-0238">DNA-binding</keyword>
<dbReference type="STRING" id="93759.A0A1R3JC33"/>
<sequence>MSSSSNIEDLLDDGFDGSEDEHRIFRQVFFGNVTGSTSKRCLVTGVINFECEPSKNADTSLCSNSANSAVTSRSCSKNLYEGTNAVNENCGVVSASGSFPEGFDLAERDDQNVSVKRMKFSDGEVSRSKAEKGKALNAPLQQNNNVTGLSMTPTDSVFQTVKLHLVESSSQGVTSSCYLLKQHVEMDRGDEMEDVDGEKSRIHDLDTGIRKEVVVGKAIASPVSQESFASKLVVSSPSATVMEKLESPLCAEEKLSGSGVHKSNNSGETDSRQDPRPLLQSHVFNILKGAGWSIEKHKRASRTYMDTIYVSPEGRLFREFPKVWRSCGEVLLADSYNCMLENEGRKWTDMSQFWSDLLDTLMNIEKEVNQPNLSNALAQQWSLLDPFVTVVFINRKIGSLRKGDEVKAGRSLVIGNSKKNNPVLAERKKVSMGKSCSQDHLPPQLCDSSLAAKSSLTASERSCDDCDELSGNSEAVKYLKGVSVHMTDQVGTCLVNTANRSETFACKVKGLDMASSQACRSDSTCGQLGSFKYHVASGDVTDMLQGSESASPHQDSNKNSPSSDKQISERDIETPSEVPGDVLVESLEGKEKTPGAPDAGKVGNVPQYTLDDHSSYPRDSLFQSGDGQDQFSKSTEALKFDRNDKNSAQDVILKKKARRRSRKISEIRLAALYQSGVACSYTPDRNKQQNFDECQAELNSKEAQESFVTKENVQKSSSLGSCLHEVEKKGSKFKRICGNRDGSSNRQKKLTKCRIQDDDLLVSAIIRNKDLSLGSTKSKRKAPKIKARTKLKSKRGRCKLLPQGTGKGGKHINEIKFYNIGSRTVLSWLILAKVISPDDVIQYRNPKDDTIIKDGIVSWDGITCKCCNRALSVSEFRVHAGYKFNRPCLNLFMESGKAFTLCQLKAWSAEYKTRKNGTQKVEVDENDRNDDSCGICGDGGELICCDNCPSTFHLACLSMQEVPEGNWYCSNCTCWICGKFVDDKEASSSFDAFKCQQYHKACLNDKSHCEEKVSEAWFCGGSCEEVHSGLTSRLGMINHLGDGFSWTLLRCIQEDQKVHSAQWFALRAECNSKLAVALTIMEECFQSMIDPRTGVDMIPHLLYNWGSNFARLNFFGFYSLVLEKDDVLISVASIRIHGVTVAEMPLIATCSKYRRQGMCRRLMTVIEKMLISFKVEKLVITAIPNLVETWTKGFGFKPVEEDERKALNKINLMVFPGTVLLKKPMYQSEKADEQSGACATLSSHQDNSTETFRQKESIDVDILSVGNQLAKSVQPSDDDANEACAKIETELVGDKSLQELEINGKREIADGGGEEPCDKPALRVTETTRSGISIEGQPIDDATQRSDNKCCSKEVGTELENRLSIGTSQECPAAEMKSALQLDGCCHDNEASTESKVESVQPSDSVKLCNHSGETAEEVVKEKDIEVVERQESSLQEQFSEVSCKQSTSNVVSSVKTSCTYNETQIHVKIIFSTRAIFLGVSGYRCRSSDPRSVRVLWDRTGNWNKGSGDDNNGPKRHKVMGFVGIQTGFGSTGRRRSLRKTWMPSDPQGLQRLEEATGLAFRFIIGRTKDQSKMAELKKEVAEYDDFILLDIEEEYSKLPYKTLAFFKAAYALFDSEFYVKADDDIYLRPDRLSLLLAKERTDSQTYLGCMKKGPVFTDPKLKWYEPLSTLLGKEYFLHAYGPIYALSADVVSSLVALKNNSFRMFSNEDVTIGSWMLAMNVNHEDNRALCEPECTPSSIAVWDIPKCSGLCNPETKLLELHEKETCSKSPTLPADDDD</sequence>
<feature type="region of interest" description="Disordered" evidence="24">
    <location>
        <begin position="543"/>
        <end position="630"/>
    </location>
</feature>
<evidence type="ECO:0000256" key="21">
    <source>
        <dbReference type="ARBA" id="ARBA00023242"/>
    </source>
</evidence>
<dbReference type="SMART" id="SM00249">
    <property type="entry name" value="PHD"/>
    <property type="match status" value="1"/>
</dbReference>
<feature type="domain" description="PHD-type" evidence="25">
    <location>
        <begin position="930"/>
        <end position="975"/>
    </location>
</feature>